<reference evidence="2" key="1">
    <citation type="submission" date="2021-06" db="EMBL/GenBank/DDBJ databases">
        <title>Parelaphostrongylus tenuis whole genome reference sequence.</title>
        <authorList>
            <person name="Garwood T.J."/>
            <person name="Larsen P.A."/>
            <person name="Fountain-Jones N.M."/>
            <person name="Garbe J.R."/>
            <person name="Macchietto M.G."/>
            <person name="Kania S.A."/>
            <person name="Gerhold R.W."/>
            <person name="Richards J.E."/>
            <person name="Wolf T.M."/>
        </authorList>
    </citation>
    <scope>NUCLEOTIDE SEQUENCE</scope>
    <source>
        <strain evidence="2">MNPRO001-30</strain>
        <tissue evidence="2">Meninges</tissue>
    </source>
</reference>
<keyword evidence="1" id="KW-0472">Membrane</keyword>
<keyword evidence="1" id="KW-0812">Transmembrane</keyword>
<comment type="caution">
    <text evidence="2">The sequence shown here is derived from an EMBL/GenBank/DDBJ whole genome shotgun (WGS) entry which is preliminary data.</text>
</comment>
<proteinExistence type="predicted"/>
<keyword evidence="1" id="KW-1133">Transmembrane helix</keyword>
<feature type="transmembrane region" description="Helical" evidence="1">
    <location>
        <begin position="30"/>
        <end position="47"/>
    </location>
</feature>
<keyword evidence="3" id="KW-1185">Reference proteome</keyword>
<evidence type="ECO:0000256" key="1">
    <source>
        <dbReference type="SAM" id="Phobius"/>
    </source>
</evidence>
<dbReference type="AlphaFoldDB" id="A0AAD5QM59"/>
<evidence type="ECO:0000313" key="2">
    <source>
        <dbReference type="EMBL" id="KAJ1355422.1"/>
    </source>
</evidence>
<dbReference type="Proteomes" id="UP001196413">
    <property type="component" value="Unassembled WGS sequence"/>
</dbReference>
<evidence type="ECO:0000313" key="3">
    <source>
        <dbReference type="Proteomes" id="UP001196413"/>
    </source>
</evidence>
<protein>
    <submittedName>
        <fullName evidence="2">Uncharacterized protein</fullName>
    </submittedName>
</protein>
<name>A0AAD5QM59_PARTN</name>
<accession>A0AAD5QM59</accession>
<gene>
    <name evidence="2" type="ORF">KIN20_012820</name>
</gene>
<sequence>MITVKTVGQLFDTQSRILFNCFDDDLSIKFAWIFGTPLILSFGVAIVKLSNEPKRCSYGHKFLSLCTADVIKDNASRMCIVLPKVMQLSPRNYDQMRIEFLSNVVQKLRLVFHESRDIRQIVSHSSDPLAIRCQLKNPYYHTD</sequence>
<dbReference type="EMBL" id="JAHQIW010002477">
    <property type="protein sequence ID" value="KAJ1355422.1"/>
    <property type="molecule type" value="Genomic_DNA"/>
</dbReference>
<organism evidence="2 3">
    <name type="scientific">Parelaphostrongylus tenuis</name>
    <name type="common">Meningeal worm</name>
    <dbReference type="NCBI Taxonomy" id="148309"/>
    <lineage>
        <taxon>Eukaryota</taxon>
        <taxon>Metazoa</taxon>
        <taxon>Ecdysozoa</taxon>
        <taxon>Nematoda</taxon>
        <taxon>Chromadorea</taxon>
        <taxon>Rhabditida</taxon>
        <taxon>Rhabditina</taxon>
        <taxon>Rhabditomorpha</taxon>
        <taxon>Strongyloidea</taxon>
        <taxon>Metastrongylidae</taxon>
        <taxon>Parelaphostrongylus</taxon>
    </lineage>
</organism>